<organism evidence="2">
    <name type="scientific">bioreactor metagenome</name>
    <dbReference type="NCBI Taxonomy" id="1076179"/>
    <lineage>
        <taxon>unclassified sequences</taxon>
        <taxon>metagenomes</taxon>
        <taxon>ecological metagenomes</taxon>
    </lineage>
</organism>
<reference evidence="2" key="1">
    <citation type="submission" date="2019-08" db="EMBL/GenBank/DDBJ databases">
        <authorList>
            <person name="Kucharzyk K."/>
            <person name="Murdoch R.W."/>
            <person name="Higgins S."/>
            <person name="Loffler F."/>
        </authorList>
    </citation>
    <scope>NUCLEOTIDE SEQUENCE</scope>
</reference>
<comment type="caution">
    <text evidence="2">The sequence shown here is derived from an EMBL/GenBank/DDBJ whole genome shotgun (WGS) entry which is preliminary data.</text>
</comment>
<protein>
    <submittedName>
        <fullName evidence="2">Uncharacterized protein</fullName>
    </submittedName>
</protein>
<accession>A0A645DCL7</accession>
<feature type="region of interest" description="Disordered" evidence="1">
    <location>
        <begin position="61"/>
        <end position="80"/>
    </location>
</feature>
<name>A0A645DCL7_9ZZZZ</name>
<sequence length="95" mass="10794">MNDGAFIVIQYIQITIHLGYILRTSVRRAGLACQYYAANIDVGRPVQAHDEQLLKGAENSYDDQHHRKHTISGQQDQADRYHHQNAGEFVSIGMQ</sequence>
<evidence type="ECO:0000256" key="1">
    <source>
        <dbReference type="SAM" id="MobiDB-lite"/>
    </source>
</evidence>
<proteinExistence type="predicted"/>
<gene>
    <name evidence="2" type="ORF">SDC9_134028</name>
</gene>
<evidence type="ECO:0000313" key="2">
    <source>
        <dbReference type="EMBL" id="MPM86935.1"/>
    </source>
</evidence>
<dbReference type="EMBL" id="VSSQ01034859">
    <property type="protein sequence ID" value="MPM86935.1"/>
    <property type="molecule type" value="Genomic_DNA"/>
</dbReference>
<dbReference type="AlphaFoldDB" id="A0A645DCL7"/>